<evidence type="ECO:0000313" key="1">
    <source>
        <dbReference type="EMBL" id="SFD60811.1"/>
    </source>
</evidence>
<dbReference type="InterPro" id="IPR020288">
    <property type="entry name" value="Sheath_initiator"/>
</dbReference>
<dbReference type="Pfam" id="PF10934">
    <property type="entry name" value="Sheath_initiator"/>
    <property type="match status" value="1"/>
</dbReference>
<dbReference type="EMBL" id="FOMN01000011">
    <property type="protein sequence ID" value="SFD60811.1"/>
    <property type="molecule type" value="Genomic_DNA"/>
</dbReference>
<dbReference type="Gene3D" id="3.10.450.40">
    <property type="match status" value="1"/>
</dbReference>
<gene>
    <name evidence="1" type="ORF">SAMN04487792_1565</name>
</gene>
<name>A0A1I1TQ96_9LACO</name>
<dbReference type="RefSeq" id="WP_090094035.1">
    <property type="nucleotide sequence ID" value="NZ_CBCRVU010000001.1"/>
</dbReference>
<evidence type="ECO:0000313" key="2">
    <source>
        <dbReference type="Proteomes" id="UP000199599"/>
    </source>
</evidence>
<evidence type="ECO:0008006" key="3">
    <source>
        <dbReference type="Google" id="ProtNLM"/>
    </source>
</evidence>
<proteinExistence type="predicted"/>
<dbReference type="Proteomes" id="UP000199599">
    <property type="component" value="Unassembled WGS sequence"/>
</dbReference>
<dbReference type="STRING" id="1505723.SAMN04487792_1565"/>
<sequence>MAIDLMVDDNGDLVIDPDTHDLALVTDADELAQRIRATLDIRFGEMPNLDPTIGADYRNFLGKNLNEAAAAADMQAAITAAVPEVTSVNDIKFKKMSNRRLAVTFWVSYEDPDKIEHKLKGDYTIDY</sequence>
<accession>A0A1I1TQ96</accession>
<dbReference type="AlphaFoldDB" id="A0A1I1TQ96"/>
<reference evidence="2" key="1">
    <citation type="submission" date="2016-10" db="EMBL/GenBank/DDBJ databases">
        <authorList>
            <person name="Varghese N."/>
            <person name="Submissions S."/>
        </authorList>
    </citation>
    <scope>NUCLEOTIDE SEQUENCE [LARGE SCALE GENOMIC DNA]</scope>
    <source>
        <strain evidence="2">R-53102</strain>
    </source>
</reference>
<protein>
    <recommendedName>
        <fullName evidence="3">DUF2634 domain-containing protein</fullName>
    </recommendedName>
</protein>
<organism evidence="1 2">
    <name type="scientific">Lactobacillus bombicola</name>
    <dbReference type="NCBI Taxonomy" id="1505723"/>
    <lineage>
        <taxon>Bacteria</taxon>
        <taxon>Bacillati</taxon>
        <taxon>Bacillota</taxon>
        <taxon>Bacilli</taxon>
        <taxon>Lactobacillales</taxon>
        <taxon>Lactobacillaceae</taxon>
        <taxon>Lactobacillus</taxon>
    </lineage>
</organism>